<sequence>MNDDRIRPVPATGACQIRFCVYTSAVWGSSCKWLEPKPLILQTPDTPVDY</sequence>
<reference evidence="1 2" key="1">
    <citation type="journal article" date="2016" name="Gut Pathog.">
        <title>Whole genome sequencing of "Faecalibaculum rodentium" ALO17, isolated from C57BL/6J laboratory mouse feces.</title>
        <authorList>
            <person name="Lim S."/>
            <person name="Chang D.H."/>
            <person name="Ahn S."/>
            <person name="Kim B.C."/>
        </authorList>
    </citation>
    <scope>NUCLEOTIDE SEQUENCE [LARGE SCALE GENOMIC DNA]</scope>
    <source>
        <strain evidence="1 2">Alo17</strain>
    </source>
</reference>
<protein>
    <submittedName>
        <fullName evidence="1">Uncharacterized protein</fullName>
    </submittedName>
</protein>
<keyword evidence="2" id="KW-1185">Reference proteome</keyword>
<organism evidence="1 2">
    <name type="scientific">Faecalibaculum rodentium</name>
    <dbReference type="NCBI Taxonomy" id="1702221"/>
    <lineage>
        <taxon>Bacteria</taxon>
        <taxon>Bacillati</taxon>
        <taxon>Bacillota</taxon>
        <taxon>Erysipelotrichia</taxon>
        <taxon>Erysipelotrichales</taxon>
        <taxon>Erysipelotrichaceae</taxon>
        <taxon>Faecalibaculum</taxon>
    </lineage>
</organism>
<gene>
    <name evidence="1" type="ORF">AALO17_26450</name>
</gene>
<name>A0A140DYQ2_9FIRM</name>
<dbReference type="PROSITE" id="PS51257">
    <property type="entry name" value="PROKAR_LIPOPROTEIN"/>
    <property type="match status" value="1"/>
</dbReference>
<evidence type="ECO:0000313" key="1">
    <source>
        <dbReference type="EMBL" id="AMK55779.1"/>
    </source>
</evidence>
<evidence type="ECO:0000313" key="2">
    <source>
        <dbReference type="Proteomes" id="UP000069771"/>
    </source>
</evidence>
<dbReference type="EMBL" id="CP011391">
    <property type="protein sequence ID" value="AMK55779.1"/>
    <property type="molecule type" value="Genomic_DNA"/>
</dbReference>
<dbReference type="AlphaFoldDB" id="A0A140DYQ2"/>
<proteinExistence type="predicted"/>
<dbReference type="KEGG" id="fro:AALO17_26450"/>
<accession>A0A140DYQ2</accession>
<dbReference type="Proteomes" id="UP000069771">
    <property type="component" value="Chromosome"/>
</dbReference>